<dbReference type="CDD" id="cd18186">
    <property type="entry name" value="BTB_POZ_ZBTB_KLHL-like"/>
    <property type="match status" value="1"/>
</dbReference>
<keyword evidence="5" id="KW-0256">Endoplasmic reticulum</keyword>
<feature type="compositionally biased region" description="Acidic residues" evidence="10">
    <location>
        <begin position="416"/>
        <end position="428"/>
    </location>
</feature>
<feature type="transmembrane region" description="Helical" evidence="11">
    <location>
        <begin position="275"/>
        <end position="295"/>
    </location>
</feature>
<keyword evidence="7 9" id="KW-0472">Membrane</keyword>
<organism evidence="14 15">
    <name type="scientific">Drechslerella dactyloides</name>
    <name type="common">Nematode-trapping fungus</name>
    <name type="synonym">Arthrobotrys dactyloides</name>
    <dbReference type="NCBI Taxonomy" id="74499"/>
    <lineage>
        <taxon>Eukaryota</taxon>
        <taxon>Fungi</taxon>
        <taxon>Dikarya</taxon>
        <taxon>Ascomycota</taxon>
        <taxon>Pezizomycotina</taxon>
        <taxon>Orbiliomycetes</taxon>
        <taxon>Orbiliales</taxon>
        <taxon>Orbiliaceae</taxon>
        <taxon>Drechslerella</taxon>
    </lineage>
</organism>
<evidence type="ECO:0000259" key="13">
    <source>
        <dbReference type="PROSITE" id="PS50922"/>
    </source>
</evidence>
<feature type="compositionally biased region" description="Polar residues" evidence="10">
    <location>
        <begin position="11"/>
        <end position="23"/>
    </location>
</feature>
<reference evidence="14" key="1">
    <citation type="submission" date="2023-01" db="EMBL/GenBank/DDBJ databases">
        <title>The chitinases involved in constricting ring structure development in the nematode-trapping fungus Drechslerella dactyloides.</title>
        <authorList>
            <person name="Wang R."/>
            <person name="Zhang L."/>
            <person name="Tang P."/>
            <person name="Li S."/>
            <person name="Liang L."/>
        </authorList>
    </citation>
    <scope>NUCLEOTIDE SEQUENCE</scope>
    <source>
        <strain evidence="14">YMF1.00031</strain>
    </source>
</reference>
<keyword evidence="3" id="KW-0808">Transferase</keyword>
<evidence type="ECO:0000256" key="4">
    <source>
        <dbReference type="ARBA" id="ARBA00022692"/>
    </source>
</evidence>
<evidence type="ECO:0000313" key="15">
    <source>
        <dbReference type="Proteomes" id="UP001221413"/>
    </source>
</evidence>
<dbReference type="PANTHER" id="PTHR12560:SF11">
    <property type="entry name" value="CERAMIDE SYNTHASE LAC1-RELATED"/>
    <property type="match status" value="1"/>
</dbReference>
<evidence type="ECO:0000256" key="8">
    <source>
        <dbReference type="ARBA" id="ARBA00023180"/>
    </source>
</evidence>
<comment type="similarity">
    <text evidence="2">Belongs to the sphingosine N-acyltransferase family.</text>
</comment>
<dbReference type="PROSITE" id="PS50922">
    <property type="entry name" value="TLC"/>
    <property type="match status" value="1"/>
</dbReference>
<feature type="transmembrane region" description="Helical" evidence="11">
    <location>
        <begin position="315"/>
        <end position="338"/>
    </location>
</feature>
<dbReference type="SMART" id="SM00724">
    <property type="entry name" value="TLC"/>
    <property type="match status" value="1"/>
</dbReference>
<evidence type="ECO:0000256" key="1">
    <source>
        <dbReference type="ARBA" id="ARBA00004477"/>
    </source>
</evidence>
<feature type="domain" description="BTB" evidence="12">
    <location>
        <begin position="474"/>
        <end position="544"/>
    </location>
</feature>
<dbReference type="Gene3D" id="3.30.710.10">
    <property type="entry name" value="Potassium Channel Kv1.1, Chain A"/>
    <property type="match status" value="1"/>
</dbReference>
<dbReference type="InterPro" id="IPR011333">
    <property type="entry name" value="SKP1/BTB/POZ_sf"/>
</dbReference>
<dbReference type="PROSITE" id="PS50097">
    <property type="entry name" value="BTB"/>
    <property type="match status" value="1"/>
</dbReference>
<evidence type="ECO:0000256" key="5">
    <source>
        <dbReference type="ARBA" id="ARBA00022824"/>
    </source>
</evidence>
<dbReference type="PANTHER" id="PTHR12560">
    <property type="entry name" value="LONGEVITY ASSURANCE FACTOR 1 LAG1"/>
    <property type="match status" value="1"/>
</dbReference>
<feature type="transmembrane region" description="Helical" evidence="11">
    <location>
        <begin position="152"/>
        <end position="172"/>
    </location>
</feature>
<proteinExistence type="inferred from homology"/>
<feature type="transmembrane region" description="Helical" evidence="11">
    <location>
        <begin position="244"/>
        <end position="263"/>
    </location>
</feature>
<comment type="caution">
    <text evidence="14">The sequence shown here is derived from an EMBL/GenBank/DDBJ whole genome shotgun (WGS) entry which is preliminary data.</text>
</comment>
<feature type="compositionally biased region" description="Basic residues" evidence="10">
    <location>
        <begin position="61"/>
        <end position="73"/>
    </location>
</feature>
<evidence type="ECO:0000256" key="2">
    <source>
        <dbReference type="ARBA" id="ARBA00009808"/>
    </source>
</evidence>
<evidence type="ECO:0000256" key="3">
    <source>
        <dbReference type="ARBA" id="ARBA00022679"/>
    </source>
</evidence>
<feature type="region of interest" description="Disordered" evidence="10">
    <location>
        <begin position="412"/>
        <end position="433"/>
    </location>
</feature>
<feature type="region of interest" description="Disordered" evidence="10">
    <location>
        <begin position="1"/>
        <end position="76"/>
    </location>
</feature>
<keyword evidence="15" id="KW-1185">Reference proteome</keyword>
<name>A0AAD6IV09_DREDA</name>
<dbReference type="InterPro" id="IPR000210">
    <property type="entry name" value="BTB/POZ_dom"/>
</dbReference>
<evidence type="ECO:0000256" key="7">
    <source>
        <dbReference type="ARBA" id="ARBA00023136"/>
    </source>
</evidence>
<feature type="domain" description="TLC" evidence="13">
    <location>
        <begin position="188"/>
        <end position="404"/>
    </location>
</feature>
<feature type="transmembrane region" description="Helical" evidence="11">
    <location>
        <begin position="193"/>
        <end position="214"/>
    </location>
</feature>
<dbReference type="AlphaFoldDB" id="A0AAD6IV09"/>
<dbReference type="GO" id="GO:0046513">
    <property type="term" value="P:ceramide biosynthetic process"/>
    <property type="evidence" value="ECO:0007669"/>
    <property type="project" value="InterPro"/>
</dbReference>
<dbReference type="InterPro" id="IPR006634">
    <property type="entry name" value="TLC-dom"/>
</dbReference>
<dbReference type="InterPro" id="IPR016439">
    <property type="entry name" value="Lag1/Lac1-like"/>
</dbReference>
<evidence type="ECO:0008006" key="16">
    <source>
        <dbReference type="Google" id="ProtNLM"/>
    </source>
</evidence>
<evidence type="ECO:0000256" key="9">
    <source>
        <dbReference type="PROSITE-ProRule" id="PRU00205"/>
    </source>
</evidence>
<feature type="compositionally biased region" description="Low complexity" evidence="10">
    <location>
        <begin position="50"/>
        <end position="60"/>
    </location>
</feature>
<evidence type="ECO:0000256" key="10">
    <source>
        <dbReference type="SAM" id="MobiDB-lite"/>
    </source>
</evidence>
<feature type="transmembrane region" description="Helical" evidence="11">
    <location>
        <begin position="370"/>
        <end position="393"/>
    </location>
</feature>
<evidence type="ECO:0000256" key="11">
    <source>
        <dbReference type="SAM" id="Phobius"/>
    </source>
</evidence>
<dbReference type="GO" id="GO:0050291">
    <property type="term" value="F:sphingosine N-acyltransferase activity"/>
    <property type="evidence" value="ECO:0007669"/>
    <property type="project" value="InterPro"/>
</dbReference>
<dbReference type="SUPFAM" id="SSF54695">
    <property type="entry name" value="POZ domain"/>
    <property type="match status" value="1"/>
</dbReference>
<protein>
    <recommendedName>
        <fullName evidence="16">TLC domain-containing protein</fullName>
    </recommendedName>
</protein>
<keyword evidence="4 9" id="KW-0812">Transmembrane</keyword>
<keyword evidence="6 11" id="KW-1133">Transmembrane helix</keyword>
<keyword evidence="8" id="KW-0325">Glycoprotein</keyword>
<evidence type="ECO:0000313" key="14">
    <source>
        <dbReference type="EMBL" id="KAJ6259248.1"/>
    </source>
</evidence>
<feature type="transmembrane region" description="Helical" evidence="11">
    <location>
        <begin position="97"/>
        <end position="113"/>
    </location>
</feature>
<dbReference type="Pfam" id="PF03798">
    <property type="entry name" value="TRAM_LAG1_CLN8"/>
    <property type="match status" value="1"/>
</dbReference>
<comment type="subcellular location">
    <subcellularLocation>
        <location evidence="1">Endoplasmic reticulum membrane</location>
        <topology evidence="1">Multi-pass membrane protein</topology>
    </subcellularLocation>
</comment>
<dbReference type="EMBL" id="JAQGDS010000007">
    <property type="protein sequence ID" value="KAJ6259248.1"/>
    <property type="molecule type" value="Genomic_DNA"/>
</dbReference>
<dbReference type="GO" id="GO:0005789">
    <property type="term" value="C:endoplasmic reticulum membrane"/>
    <property type="evidence" value="ECO:0007669"/>
    <property type="project" value="UniProtKB-SubCell"/>
</dbReference>
<evidence type="ECO:0000256" key="6">
    <source>
        <dbReference type="ARBA" id="ARBA00022989"/>
    </source>
</evidence>
<accession>A0AAD6IV09</accession>
<gene>
    <name evidence="14" type="ORF">Dda_6147</name>
</gene>
<dbReference type="Proteomes" id="UP001221413">
    <property type="component" value="Unassembled WGS sequence"/>
</dbReference>
<sequence>MASVSPDNRGASATGSQTLTQTLEPRKSRRRSSSLLGDEIPGDTSAPAISTSRSPAARQASRTRRRKLSRQRQHGQMIPGPDNFIVWYKEMSYRHTWANPLIIMLVIIGFYLQNPTRSNWAHDFIFVAYPVSEKGPNGETLYSKGLNDGKFLFFYTLFFTFTREFIMQRLLYPLSQKMLPKATRRNKATIARFLEQAYTAMYFAVFGPFGLWVMKQTPGLWYFNTAPYWESHPNLLHTAAFKSYYLLQWSYWLQQAIVLILMLEKPRKDFKELVLHHIVTVSLISLSWRFHFTYIGLSVFITHDISDFFLATSKVLNYIDSSITGPYFIVFIGSWIYLRHYHNLWILWSVFYELPHDNMRLAWDEPYFRCLLAQVIISSLLSALQLVNIFWLYCVLRVAYRYVFNSELSDVRSEDEGGEDDEDDVGFDDDIKTPVLDETPKIQLNGETLPSPLEAHSNGIEKPKLNGKAFFESEIFTINVGEEKTYFVHSEALNNASTVLKRQVNSEMKEGKTKTIHLKDITDRPVAFSLFIQFCYFGGYGYDDAEKEDALSIHASVYVLAEKIGALDLKTIALQKATALCASARSTGASDQPVYSASLKTLQYCLADAVPIIYDGTYDANPGKMPSSLVETGVKQQGIIPVISRDGFRILLAKFAAAYIDQLRKNESFTAILQEYPAFSADILLFTMVGSQILVDEKGNLRL</sequence>
<evidence type="ECO:0000259" key="12">
    <source>
        <dbReference type="PROSITE" id="PS50097"/>
    </source>
</evidence>